<gene>
    <name evidence="5" type="ORF">ACFSUD_15240</name>
</gene>
<organism evidence="5 6">
    <name type="scientific">Sulfitobacter aestuarii</name>
    <dbReference type="NCBI Taxonomy" id="2161676"/>
    <lineage>
        <taxon>Bacteria</taxon>
        <taxon>Pseudomonadati</taxon>
        <taxon>Pseudomonadota</taxon>
        <taxon>Alphaproteobacteria</taxon>
        <taxon>Rhodobacterales</taxon>
        <taxon>Roseobacteraceae</taxon>
        <taxon>Sulfitobacter</taxon>
    </lineage>
</organism>
<reference evidence="6" key="1">
    <citation type="journal article" date="2019" name="Int. J. Syst. Evol. Microbiol.">
        <title>The Global Catalogue of Microorganisms (GCM) 10K type strain sequencing project: providing services to taxonomists for standard genome sequencing and annotation.</title>
        <authorList>
            <consortium name="The Broad Institute Genomics Platform"/>
            <consortium name="The Broad Institute Genome Sequencing Center for Infectious Disease"/>
            <person name="Wu L."/>
            <person name="Ma J."/>
        </authorList>
    </citation>
    <scope>NUCLEOTIDE SEQUENCE [LARGE SCALE GENOMIC DNA]</scope>
    <source>
        <strain evidence="6">TISTR 2562</strain>
    </source>
</reference>
<evidence type="ECO:0000256" key="3">
    <source>
        <dbReference type="ARBA" id="ARBA00023163"/>
    </source>
</evidence>
<accession>A0ABW5U556</accession>
<dbReference type="CDD" id="cd06170">
    <property type="entry name" value="LuxR_C_like"/>
    <property type="match status" value="1"/>
</dbReference>
<feature type="domain" description="HTH luxR-type" evidence="4">
    <location>
        <begin position="200"/>
        <end position="265"/>
    </location>
</feature>
<evidence type="ECO:0000259" key="4">
    <source>
        <dbReference type="PROSITE" id="PS50043"/>
    </source>
</evidence>
<dbReference type="SMART" id="SM00421">
    <property type="entry name" value="HTH_LUXR"/>
    <property type="match status" value="1"/>
</dbReference>
<dbReference type="PROSITE" id="PS50043">
    <property type="entry name" value="HTH_LUXR_2"/>
    <property type="match status" value="1"/>
</dbReference>
<dbReference type="Pfam" id="PF00196">
    <property type="entry name" value="GerE"/>
    <property type="match status" value="1"/>
</dbReference>
<dbReference type="SUPFAM" id="SSF46894">
    <property type="entry name" value="C-terminal effector domain of the bipartite response regulators"/>
    <property type="match status" value="1"/>
</dbReference>
<comment type="caution">
    <text evidence="5">The sequence shown here is derived from an EMBL/GenBank/DDBJ whole genome shotgun (WGS) entry which is preliminary data.</text>
</comment>
<evidence type="ECO:0000256" key="1">
    <source>
        <dbReference type="ARBA" id="ARBA00023015"/>
    </source>
</evidence>
<dbReference type="PRINTS" id="PR00038">
    <property type="entry name" value="HTHLUXR"/>
</dbReference>
<dbReference type="EMBL" id="JBHUMP010000015">
    <property type="protein sequence ID" value="MFD2740938.1"/>
    <property type="molecule type" value="Genomic_DNA"/>
</dbReference>
<dbReference type="InterPro" id="IPR036388">
    <property type="entry name" value="WH-like_DNA-bd_sf"/>
</dbReference>
<dbReference type="Gene3D" id="1.10.10.10">
    <property type="entry name" value="Winged helix-like DNA-binding domain superfamily/Winged helix DNA-binding domain"/>
    <property type="match status" value="1"/>
</dbReference>
<evidence type="ECO:0000313" key="6">
    <source>
        <dbReference type="Proteomes" id="UP001597474"/>
    </source>
</evidence>
<keyword evidence="6" id="KW-1185">Reference proteome</keyword>
<dbReference type="Proteomes" id="UP001597474">
    <property type="component" value="Unassembled WGS sequence"/>
</dbReference>
<dbReference type="InterPro" id="IPR016032">
    <property type="entry name" value="Sig_transdc_resp-reg_C-effctor"/>
</dbReference>
<dbReference type="RefSeq" id="WP_386375365.1">
    <property type="nucleotide sequence ID" value="NZ_JBHUMP010000015.1"/>
</dbReference>
<sequence length="265" mass="29613">MSDALTKLAIAQLRDAFRAVGTSDFFEAYMALFSARMAFGTFLMLRFDAGRPPLLLDHWIEPGKLLGRPLEDYIESSYGFDPFYLHGPPPEGGGVFRLVDIAPDRFFSSEYYLQYYRGTGLCDEVGLLAPLQDGGVAHLSLNRRDGQGPFRRTELQYLQSYAPLLLELLVQHCEAVAPAPPIQPTATRPPLADAIRGHARNRLNISLTRREAQIAGLVLQGHSNGSAARLLDIATETCKVHRRNLYRKLVISSQRDLFGVFKHLL</sequence>
<dbReference type="InterPro" id="IPR000792">
    <property type="entry name" value="Tscrpt_reg_LuxR_C"/>
</dbReference>
<evidence type="ECO:0000256" key="2">
    <source>
        <dbReference type="ARBA" id="ARBA00023125"/>
    </source>
</evidence>
<name>A0ABW5U556_9RHOB</name>
<dbReference type="PANTHER" id="PTHR44688:SF16">
    <property type="entry name" value="DNA-BINDING TRANSCRIPTIONAL ACTIVATOR DEVR_DOSR"/>
    <property type="match status" value="1"/>
</dbReference>
<evidence type="ECO:0000313" key="5">
    <source>
        <dbReference type="EMBL" id="MFD2740938.1"/>
    </source>
</evidence>
<keyword evidence="3" id="KW-0804">Transcription</keyword>
<dbReference type="PANTHER" id="PTHR44688">
    <property type="entry name" value="DNA-BINDING TRANSCRIPTIONAL ACTIVATOR DEVR_DOSR"/>
    <property type="match status" value="1"/>
</dbReference>
<keyword evidence="2" id="KW-0238">DNA-binding</keyword>
<proteinExistence type="predicted"/>
<protein>
    <submittedName>
        <fullName evidence="5">LuxR C-terminal-related transcriptional regulator</fullName>
    </submittedName>
</protein>
<keyword evidence="1" id="KW-0805">Transcription regulation</keyword>